<protein>
    <submittedName>
        <fullName evidence="1">DNA-binding response regulator</fullName>
    </submittedName>
</protein>
<dbReference type="InterPro" id="IPR039420">
    <property type="entry name" value="WalR-like"/>
</dbReference>
<dbReference type="GO" id="GO:0000160">
    <property type="term" value="P:phosphorelay signal transduction system"/>
    <property type="evidence" value="ECO:0007669"/>
    <property type="project" value="InterPro"/>
</dbReference>
<gene>
    <name evidence="1" type="ORF">BUZ57_11660</name>
</gene>
<dbReference type="GeneID" id="41072776"/>
<dbReference type="GO" id="GO:0006355">
    <property type="term" value="P:regulation of DNA-templated transcription"/>
    <property type="evidence" value="ECO:0007669"/>
    <property type="project" value="InterPro"/>
</dbReference>
<dbReference type="RefSeq" id="WP_039644876.1">
    <property type="nucleotide sequence ID" value="NZ_CP008747.1"/>
</dbReference>
<dbReference type="HOGENOM" id="CLU_000445_90_10_9"/>
<dbReference type="SMART" id="SM00448">
    <property type="entry name" value="REC"/>
    <property type="match status" value="1"/>
</dbReference>
<dbReference type="AlphaFoldDB" id="A0A0A8HNQ1"/>
<dbReference type="InterPro" id="IPR058245">
    <property type="entry name" value="NreC/VraR/RcsB-like_REC"/>
</dbReference>
<organism evidence="1 2">
    <name type="scientific">Staphylococcus hyicus</name>
    <dbReference type="NCBI Taxonomy" id="1284"/>
    <lineage>
        <taxon>Bacteria</taxon>
        <taxon>Bacillati</taxon>
        <taxon>Bacillota</taxon>
        <taxon>Bacilli</taxon>
        <taxon>Bacillales</taxon>
        <taxon>Staphylococcaceae</taxon>
        <taxon>Staphylococcus</taxon>
    </lineage>
</organism>
<evidence type="ECO:0000313" key="2">
    <source>
        <dbReference type="Proteomes" id="UP000285625"/>
    </source>
</evidence>
<dbReference type="PANTHER" id="PTHR43214">
    <property type="entry name" value="TWO-COMPONENT RESPONSE REGULATOR"/>
    <property type="match status" value="1"/>
</dbReference>
<dbReference type="GO" id="GO:0003677">
    <property type="term" value="F:DNA binding"/>
    <property type="evidence" value="ECO:0007669"/>
    <property type="project" value="UniProtKB-KW"/>
</dbReference>
<dbReference type="STRING" id="1284.SHYC_04750"/>
<dbReference type="SUPFAM" id="SSF52172">
    <property type="entry name" value="CheY-like"/>
    <property type="match status" value="1"/>
</dbReference>
<keyword evidence="1" id="KW-0238">DNA-binding</keyword>
<evidence type="ECO:0000313" key="1">
    <source>
        <dbReference type="EMBL" id="RIO42818.1"/>
    </source>
</evidence>
<dbReference type="InterPro" id="IPR011006">
    <property type="entry name" value="CheY-like_superfamily"/>
</dbReference>
<name>A0A0A8HNQ1_STAHY</name>
<dbReference type="PRINTS" id="PR00038">
    <property type="entry name" value="HTHLUXR"/>
</dbReference>
<dbReference type="InterPro" id="IPR001789">
    <property type="entry name" value="Sig_transdc_resp-reg_receiver"/>
</dbReference>
<dbReference type="PROSITE" id="PS50043">
    <property type="entry name" value="HTH_LUXR_2"/>
    <property type="match status" value="1"/>
</dbReference>
<sequence length="208" mass="23383">MKTIALVDDHFIVRQGLEFLISTKNDFEVVGSFGRGKDLLDALQANDINPQLILVDLVMPEMNGIELIRELKEHYPNVKVLVLTSYVDDEHVMSALEEGADGYQMKDVEAEQLISAIDQVLAGKRVVHKAAEAVMNNVVTKPHHINKLSKRETEVLKEMVKGKTNKEIAAHLFVSEKTIKTHVSHIFNKLQVSDRTQAAIYAMENNLI</sequence>
<dbReference type="InterPro" id="IPR016032">
    <property type="entry name" value="Sig_transdc_resp-reg_C-effctor"/>
</dbReference>
<dbReference type="Pfam" id="PF00196">
    <property type="entry name" value="GerE"/>
    <property type="match status" value="1"/>
</dbReference>
<dbReference type="Gene3D" id="3.40.50.2300">
    <property type="match status" value="1"/>
</dbReference>
<dbReference type="PROSITE" id="PS50110">
    <property type="entry name" value="RESPONSE_REGULATORY"/>
    <property type="match status" value="1"/>
</dbReference>
<dbReference type="PANTHER" id="PTHR43214:SF43">
    <property type="entry name" value="TWO-COMPONENT RESPONSE REGULATOR"/>
    <property type="match status" value="1"/>
</dbReference>
<dbReference type="CDD" id="cd06170">
    <property type="entry name" value="LuxR_C_like"/>
    <property type="match status" value="1"/>
</dbReference>
<dbReference type="InterPro" id="IPR000792">
    <property type="entry name" value="Tscrpt_reg_LuxR_C"/>
</dbReference>
<reference evidence="1 2" key="1">
    <citation type="journal article" date="2016" name="Front. Microbiol.">
        <title>Comprehensive Phylogenetic Analysis of Bovine Non-aureus Staphylococci Species Based on Whole-Genome Sequencing.</title>
        <authorList>
            <person name="Naushad S."/>
            <person name="Barkema H.W."/>
            <person name="Luby C."/>
            <person name="Condas L.A."/>
            <person name="Nobrega D.B."/>
            <person name="Carson D.A."/>
            <person name="De Buck J."/>
        </authorList>
    </citation>
    <scope>NUCLEOTIDE SEQUENCE [LARGE SCALE GENOMIC DNA]</scope>
    <source>
        <strain evidence="1 2">SNUC 5959</strain>
    </source>
</reference>
<dbReference type="SMART" id="SM00421">
    <property type="entry name" value="HTH_LUXR"/>
    <property type="match status" value="1"/>
</dbReference>
<dbReference type="SUPFAM" id="SSF46894">
    <property type="entry name" value="C-terminal effector domain of the bipartite response regulators"/>
    <property type="match status" value="1"/>
</dbReference>
<dbReference type="Proteomes" id="UP000285625">
    <property type="component" value="Unassembled WGS sequence"/>
</dbReference>
<comment type="caution">
    <text evidence="1">The sequence shown here is derived from an EMBL/GenBank/DDBJ whole genome shotgun (WGS) entry which is preliminary data.</text>
</comment>
<proteinExistence type="predicted"/>
<dbReference type="CDD" id="cd17535">
    <property type="entry name" value="REC_NarL-like"/>
    <property type="match status" value="1"/>
</dbReference>
<dbReference type="KEGG" id="shu:SHYC_04750"/>
<dbReference type="PROSITE" id="PS00622">
    <property type="entry name" value="HTH_LUXR_1"/>
    <property type="match status" value="1"/>
</dbReference>
<accession>A0A0A8HNQ1</accession>
<dbReference type="EMBL" id="QXVO01000057">
    <property type="protein sequence ID" value="RIO42818.1"/>
    <property type="molecule type" value="Genomic_DNA"/>
</dbReference>
<dbReference type="Pfam" id="PF00072">
    <property type="entry name" value="Response_reg"/>
    <property type="match status" value="1"/>
</dbReference>